<dbReference type="PANTHER" id="PTHR30069:SF29">
    <property type="entry name" value="HEMOGLOBIN AND HEMOGLOBIN-HAPTOGLOBIN-BINDING PROTEIN 1-RELATED"/>
    <property type="match status" value="1"/>
</dbReference>
<dbReference type="CDD" id="cd01347">
    <property type="entry name" value="ligand_gated_channel"/>
    <property type="match status" value="1"/>
</dbReference>
<dbReference type="InterPro" id="IPR012910">
    <property type="entry name" value="Plug_dom"/>
</dbReference>
<dbReference type="Pfam" id="PF00593">
    <property type="entry name" value="TonB_dep_Rec_b-barrel"/>
    <property type="match status" value="1"/>
</dbReference>
<evidence type="ECO:0000313" key="17">
    <source>
        <dbReference type="Proteomes" id="UP000697927"/>
    </source>
</evidence>
<name>A0ABX0VHC3_9ENTR</name>
<evidence type="ECO:0000256" key="10">
    <source>
        <dbReference type="ARBA" id="ARBA00023237"/>
    </source>
</evidence>
<dbReference type="Gene3D" id="2.40.170.20">
    <property type="entry name" value="TonB-dependent receptor, beta-barrel domain"/>
    <property type="match status" value="1"/>
</dbReference>
<evidence type="ECO:0000256" key="2">
    <source>
        <dbReference type="ARBA" id="ARBA00008143"/>
    </source>
</evidence>
<evidence type="ECO:0000256" key="7">
    <source>
        <dbReference type="ARBA" id="ARBA00023077"/>
    </source>
</evidence>
<dbReference type="Proteomes" id="UP000697927">
    <property type="component" value="Unassembled WGS sequence"/>
</dbReference>
<keyword evidence="10 11" id="KW-0998">Cell outer membrane</keyword>
<dbReference type="SUPFAM" id="SSF56935">
    <property type="entry name" value="Porins"/>
    <property type="match status" value="1"/>
</dbReference>
<dbReference type="InterPro" id="IPR037066">
    <property type="entry name" value="Plug_dom_sf"/>
</dbReference>
<evidence type="ECO:0000256" key="11">
    <source>
        <dbReference type="PROSITE-ProRule" id="PRU01360"/>
    </source>
</evidence>
<dbReference type="Pfam" id="PF07715">
    <property type="entry name" value="Plug"/>
    <property type="match status" value="1"/>
</dbReference>
<keyword evidence="5 11" id="KW-0812">Transmembrane</keyword>
<comment type="similarity">
    <text evidence="2">Belongs to the TonB-dependent receptor family. Hemoglobin/haptoglobin binding protein subfamily.</text>
</comment>
<feature type="domain" description="TonB-dependent receptor-like beta-barrel" evidence="14">
    <location>
        <begin position="254"/>
        <end position="731"/>
    </location>
</feature>
<dbReference type="InterPro" id="IPR036942">
    <property type="entry name" value="Beta-barrel_TonB_sf"/>
</dbReference>
<protein>
    <submittedName>
        <fullName evidence="16">TonB-dependent receptor</fullName>
    </submittedName>
</protein>
<evidence type="ECO:0000256" key="3">
    <source>
        <dbReference type="ARBA" id="ARBA00022448"/>
    </source>
</evidence>
<organism evidence="16 17">
    <name type="scientific">Cedecea colo</name>
    <dbReference type="NCBI Taxonomy" id="2552946"/>
    <lineage>
        <taxon>Bacteria</taxon>
        <taxon>Pseudomonadati</taxon>
        <taxon>Pseudomonadota</taxon>
        <taxon>Gammaproteobacteria</taxon>
        <taxon>Enterobacterales</taxon>
        <taxon>Enterobacteriaceae</taxon>
        <taxon>Cedecea</taxon>
    </lineage>
</organism>
<evidence type="ECO:0000256" key="4">
    <source>
        <dbReference type="ARBA" id="ARBA00022452"/>
    </source>
</evidence>
<keyword evidence="8 11" id="KW-0472">Membrane</keyword>
<keyword evidence="7 12" id="KW-0798">TonB box</keyword>
<feature type="chain" id="PRO_5046521612" evidence="13">
    <location>
        <begin position="18"/>
        <end position="774"/>
    </location>
</feature>
<evidence type="ECO:0000313" key="16">
    <source>
        <dbReference type="EMBL" id="NIY46035.1"/>
    </source>
</evidence>
<keyword evidence="6 13" id="KW-0732">Signal</keyword>
<gene>
    <name evidence="16" type="ORF">E2L00_00480</name>
</gene>
<dbReference type="EMBL" id="SOYS01000001">
    <property type="protein sequence ID" value="NIY46035.1"/>
    <property type="molecule type" value="Genomic_DNA"/>
</dbReference>
<feature type="domain" description="TonB-dependent receptor plug" evidence="15">
    <location>
        <begin position="47"/>
        <end position="168"/>
    </location>
</feature>
<proteinExistence type="inferred from homology"/>
<evidence type="ECO:0000256" key="6">
    <source>
        <dbReference type="ARBA" id="ARBA00022729"/>
    </source>
</evidence>
<sequence length="774" mass="84916">MLITLLLAAMHLPGASAASEQVAAASAAEPDDDIDVMIVTATELKAGSSHAIGMQELQGKGANDFGSIMRYEPLIGATGVSGGSGNGKSGFDRGGYTGYNIRGMESNRVGIDVDGIAQPNATGRSYVSRAGLNTFGIGRDYIDPYMYGSVNIQSGATSTETANVAIGGNVSFRPKSPDYYLRPGETHAFSYQSGYDSADRSWHNGLTASGGDETLRGILVYSRRDGQETRNNSDIIDAYPANWHSDAVMASGIWQPNDEHKVTTTLDYYHKTNHTHFDIWNSGGNSKIGDAKQTSQTRRWGISLKDDWTPLNDYIDSMSTKVYYQHTEAHDWTYMPDSITRIMETINSGYDTDSWGIQSALAKSLGRHDLSTGFNAGITKTQRPFSQSPVPSVYGEIMQPDADSRSDTISGFVQDKINVDLPDGHSFAVIPGVRVIYQSTRPEDLSDLTTSSGLLTESSLSRLYGKNTDTQALPSLTFQYSLTPRLMTYLQYQRGAQFPNASQLFGSWNLGSSYAGRKQYALIGNTDLETETSDSLEWGIKGEVTEGITLRTSLFYNSYEDFIAYTRYSRAANPGIFSNVPSNIYTIFQAENRDKAYIYGGEISARFNVGTWFEQVDGLSATLAYGYSEGKSKSTYDGDKYVDLDSVAPMKAIVGVAWNDPAKRYGTGLTATFVKGKRATATNRESYLNNGSTLTNATGEYMRVPGYGMLDWSAYWQVTKNVRLNGGVYNLTDRQYWDYLSSRTLEGTTNQDAYDKALAAMPGRTWQLGVNIDF</sequence>
<dbReference type="PANTHER" id="PTHR30069">
    <property type="entry name" value="TONB-DEPENDENT OUTER MEMBRANE RECEPTOR"/>
    <property type="match status" value="1"/>
</dbReference>
<keyword evidence="3 11" id="KW-0813">Transport</keyword>
<evidence type="ECO:0000256" key="1">
    <source>
        <dbReference type="ARBA" id="ARBA00004571"/>
    </source>
</evidence>
<dbReference type="PROSITE" id="PS52016">
    <property type="entry name" value="TONB_DEPENDENT_REC_3"/>
    <property type="match status" value="1"/>
</dbReference>
<evidence type="ECO:0000256" key="12">
    <source>
        <dbReference type="RuleBase" id="RU003357"/>
    </source>
</evidence>
<evidence type="ECO:0000259" key="14">
    <source>
        <dbReference type="Pfam" id="PF00593"/>
    </source>
</evidence>
<dbReference type="InterPro" id="IPR000531">
    <property type="entry name" value="Beta-barrel_TonB"/>
</dbReference>
<evidence type="ECO:0000259" key="15">
    <source>
        <dbReference type="Pfam" id="PF07715"/>
    </source>
</evidence>
<feature type="signal peptide" evidence="13">
    <location>
        <begin position="1"/>
        <end position="17"/>
    </location>
</feature>
<evidence type="ECO:0000256" key="9">
    <source>
        <dbReference type="ARBA" id="ARBA00023170"/>
    </source>
</evidence>
<comment type="caution">
    <text evidence="16">The sequence shown here is derived from an EMBL/GenBank/DDBJ whole genome shotgun (WGS) entry which is preliminary data.</text>
</comment>
<dbReference type="InterPro" id="IPR039426">
    <property type="entry name" value="TonB-dep_rcpt-like"/>
</dbReference>
<keyword evidence="17" id="KW-1185">Reference proteome</keyword>
<evidence type="ECO:0000256" key="8">
    <source>
        <dbReference type="ARBA" id="ARBA00023136"/>
    </source>
</evidence>
<evidence type="ECO:0000256" key="13">
    <source>
        <dbReference type="SAM" id="SignalP"/>
    </source>
</evidence>
<evidence type="ECO:0000256" key="5">
    <source>
        <dbReference type="ARBA" id="ARBA00022692"/>
    </source>
</evidence>
<keyword evidence="4 11" id="KW-1134">Transmembrane beta strand</keyword>
<reference evidence="16 17" key="1">
    <citation type="journal article" date="2020" name="Microorganisms">
        <title>Polyphasic Characterisation of Cedecea colo sp. nov., a New Enteric Bacterium Isolated from the Koala Hindgut.</title>
        <authorList>
            <person name="Boath J.M."/>
            <person name="Dakhal S."/>
            <person name="Van T.T.H."/>
            <person name="Moore R.J."/>
            <person name="Dekiwadia C."/>
            <person name="Macreadie I.G."/>
        </authorList>
    </citation>
    <scope>NUCLEOTIDE SEQUENCE [LARGE SCALE GENOMIC DNA]</scope>
    <source>
        <strain evidence="16 17">ZA</strain>
    </source>
</reference>
<dbReference type="Gene3D" id="2.170.130.10">
    <property type="entry name" value="TonB-dependent receptor, plug domain"/>
    <property type="match status" value="1"/>
</dbReference>
<keyword evidence="9 16" id="KW-0675">Receptor</keyword>
<accession>A0ABX0VHC3</accession>
<comment type="subcellular location">
    <subcellularLocation>
        <location evidence="1 11">Cell outer membrane</location>
        <topology evidence="1 11">Multi-pass membrane protein</topology>
    </subcellularLocation>
</comment>